<name>A0AAV8UX51_9RHOD</name>
<reference evidence="3 4" key="1">
    <citation type="journal article" date="2023" name="Nat. Commun.">
        <title>Origin of minicircular mitochondrial genomes in red algae.</title>
        <authorList>
            <person name="Lee Y."/>
            <person name="Cho C.H."/>
            <person name="Lee Y.M."/>
            <person name="Park S.I."/>
            <person name="Yang J.H."/>
            <person name="West J.A."/>
            <person name="Bhattacharya D."/>
            <person name="Yoon H.S."/>
        </authorList>
    </citation>
    <scope>NUCLEOTIDE SEQUENCE [LARGE SCALE GENOMIC DNA]</scope>
    <source>
        <strain evidence="3 4">CCMP1338</strain>
        <tissue evidence="3">Whole cell</tissue>
    </source>
</reference>
<dbReference type="Pfam" id="PF01814">
    <property type="entry name" value="Hemerythrin"/>
    <property type="match status" value="1"/>
</dbReference>
<keyword evidence="4" id="KW-1185">Reference proteome</keyword>
<feature type="region of interest" description="Disordered" evidence="1">
    <location>
        <begin position="621"/>
        <end position="641"/>
    </location>
</feature>
<feature type="domain" description="Hemerythrin-like" evidence="2">
    <location>
        <begin position="474"/>
        <end position="593"/>
    </location>
</feature>
<feature type="region of interest" description="Disordered" evidence="1">
    <location>
        <begin position="403"/>
        <end position="433"/>
    </location>
</feature>
<evidence type="ECO:0000259" key="2">
    <source>
        <dbReference type="Pfam" id="PF01814"/>
    </source>
</evidence>
<feature type="compositionally biased region" description="Low complexity" evidence="1">
    <location>
        <begin position="403"/>
        <end position="417"/>
    </location>
</feature>
<dbReference type="Proteomes" id="UP001157974">
    <property type="component" value="Unassembled WGS sequence"/>
</dbReference>
<sequence length="641" mass="72678">MNNNLDLTTEVSIKEFSSENSFLMTPSGHSPSGLGPGPENSFGWKPYRGAVRVDSPNAASMMCTDRWPEGLSISASLENELSWDIVKEEWRWHKTWRLPEVYVHVSALEKVNMNVARLSMVYMDPRAGMREIKMLGSQGHTSPFYSTLVNGKATFSRIRLTGTSNKCGGERFHLLVSLVPDVANSSNEIYSLISSPFCVYSRRDADKTNRGRNQDESSKWSTFPPVMLSNKLAKKTTDKKGSSTTEEITDSWVGIIRYFQAPNIRGKNRYPLLTCLRFSSVLMILRNTDLFPEADERALRNLFCVSGFSLKCALSVCTKCNPRTHKKGTAPLWFVTLRNFQTYKPAHVKWLIDHMYYMKSPEFRFIADPKVLPSKYVPTENVAEMEALYTRLYELEANAKSAPKKSAPSAPSAPLPKIAEPSSTETEGSSRLSQQTLVLRSKYADKDVGSYAKPPLKFDSEQESKRFEQFYSQIHLETESLLDRVSDEVAGLLTNSSEGRVHGIRQLILRCAQSFEVHAFAEESVLFAEMQKRNPGICESYKVDHVRLRDKFRGLYEVASQLSEPTQIFLKGVQFAEVMREHLRKERDHLFPCFLQTFSEEELGALWRAAQMAMQMKSFSLRSQSKDSAQSQTPRSSDSGF</sequence>
<dbReference type="EMBL" id="JAMWBK010000003">
    <property type="protein sequence ID" value="KAJ8907079.1"/>
    <property type="molecule type" value="Genomic_DNA"/>
</dbReference>
<gene>
    <name evidence="3" type="ORF">NDN08_003561</name>
</gene>
<feature type="compositionally biased region" description="Polar residues" evidence="1">
    <location>
        <begin position="421"/>
        <end position="433"/>
    </location>
</feature>
<evidence type="ECO:0000256" key="1">
    <source>
        <dbReference type="SAM" id="MobiDB-lite"/>
    </source>
</evidence>
<protein>
    <recommendedName>
        <fullName evidence="2">Hemerythrin-like domain-containing protein</fullName>
    </recommendedName>
</protein>
<proteinExistence type="predicted"/>
<dbReference type="Gene3D" id="1.20.120.520">
    <property type="entry name" value="nmb1532 protein domain like"/>
    <property type="match status" value="1"/>
</dbReference>
<dbReference type="AlphaFoldDB" id="A0AAV8UX51"/>
<evidence type="ECO:0000313" key="4">
    <source>
        <dbReference type="Proteomes" id="UP001157974"/>
    </source>
</evidence>
<organism evidence="3 4">
    <name type="scientific">Rhodosorus marinus</name>
    <dbReference type="NCBI Taxonomy" id="101924"/>
    <lineage>
        <taxon>Eukaryota</taxon>
        <taxon>Rhodophyta</taxon>
        <taxon>Stylonematophyceae</taxon>
        <taxon>Stylonematales</taxon>
        <taxon>Stylonemataceae</taxon>
        <taxon>Rhodosorus</taxon>
    </lineage>
</organism>
<evidence type="ECO:0000313" key="3">
    <source>
        <dbReference type="EMBL" id="KAJ8907079.1"/>
    </source>
</evidence>
<dbReference type="InterPro" id="IPR012312">
    <property type="entry name" value="Hemerythrin-like"/>
</dbReference>
<comment type="caution">
    <text evidence="3">The sequence shown here is derived from an EMBL/GenBank/DDBJ whole genome shotgun (WGS) entry which is preliminary data.</text>
</comment>
<accession>A0AAV8UX51</accession>